<feature type="signal peptide" evidence="1">
    <location>
        <begin position="1"/>
        <end position="21"/>
    </location>
</feature>
<keyword evidence="3" id="KW-1185">Reference proteome</keyword>
<dbReference type="AlphaFoldDB" id="A0A9D4AV17"/>
<dbReference type="Proteomes" id="UP000827986">
    <property type="component" value="Unassembled WGS sequence"/>
</dbReference>
<evidence type="ECO:0000313" key="3">
    <source>
        <dbReference type="Proteomes" id="UP000827986"/>
    </source>
</evidence>
<keyword evidence="1" id="KW-0732">Signal</keyword>
<evidence type="ECO:0000313" key="2">
    <source>
        <dbReference type="EMBL" id="KAH1171299.1"/>
    </source>
</evidence>
<evidence type="ECO:0008006" key="4">
    <source>
        <dbReference type="Google" id="ProtNLM"/>
    </source>
</evidence>
<sequence length="156" mass="16551">MWPLPASVSLWSLRCPEGACCSCLALQCVPWGCWAVTELGVNPPPLPARQRVQSDKEGVGVGGGWRDFPGLVAVGGRDAPLAEGLRPCRSNILCAIQPGPGWGLLSQPRQPPAPRRVSGVSGARKSVCIECMIWGGARKTRTPPNCSRDSDRLATP</sequence>
<protein>
    <recommendedName>
        <fullName evidence="4">Secreted protein</fullName>
    </recommendedName>
</protein>
<evidence type="ECO:0000256" key="1">
    <source>
        <dbReference type="SAM" id="SignalP"/>
    </source>
</evidence>
<name>A0A9D4AV17_9SAUR</name>
<feature type="chain" id="PRO_5039128480" description="Secreted protein" evidence="1">
    <location>
        <begin position="22"/>
        <end position="156"/>
    </location>
</feature>
<proteinExistence type="predicted"/>
<gene>
    <name evidence="2" type="ORF">KIL84_006917</name>
</gene>
<accession>A0A9D4AV17</accession>
<reference evidence="2" key="1">
    <citation type="submission" date="2021-09" db="EMBL/GenBank/DDBJ databases">
        <title>The genome of Mauremys mutica provides insights into the evolution of semi-aquatic lifestyle.</title>
        <authorList>
            <person name="Gong S."/>
            <person name="Gao Y."/>
        </authorList>
    </citation>
    <scope>NUCLEOTIDE SEQUENCE</scope>
    <source>
        <strain evidence="2">MM-2020</strain>
        <tissue evidence="2">Muscle</tissue>
    </source>
</reference>
<comment type="caution">
    <text evidence="2">The sequence shown here is derived from an EMBL/GenBank/DDBJ whole genome shotgun (WGS) entry which is preliminary data.</text>
</comment>
<organism evidence="2 3">
    <name type="scientific">Mauremys mutica</name>
    <name type="common">yellowpond turtle</name>
    <dbReference type="NCBI Taxonomy" id="74926"/>
    <lineage>
        <taxon>Eukaryota</taxon>
        <taxon>Metazoa</taxon>
        <taxon>Chordata</taxon>
        <taxon>Craniata</taxon>
        <taxon>Vertebrata</taxon>
        <taxon>Euteleostomi</taxon>
        <taxon>Archelosauria</taxon>
        <taxon>Testudinata</taxon>
        <taxon>Testudines</taxon>
        <taxon>Cryptodira</taxon>
        <taxon>Durocryptodira</taxon>
        <taxon>Testudinoidea</taxon>
        <taxon>Geoemydidae</taxon>
        <taxon>Geoemydinae</taxon>
        <taxon>Mauremys</taxon>
    </lineage>
</organism>
<dbReference type="EMBL" id="JAHDVG010000483">
    <property type="protein sequence ID" value="KAH1171299.1"/>
    <property type="molecule type" value="Genomic_DNA"/>
</dbReference>